<sequence>MAVLTDLPIELLEQIYHALGSIDDVHHLARACKKTHHVISRRRIYLDIMRSIIHFSPQHRYDYQLCKMLDFHQRIVTHVTQHRTWLPVSQPSAVHVNVWEATLAQAVGANRRLHGWSDRTICEILARYQGLRVLEDMWLARQLEAGDYLCVEDTLNAQTLANKYHTLVARSEPGQDTRLPRRCPDTPHTQHYNRLNAEQRGRFHAAVVCVWLYTEIRWAMIWFAQPTGFNVLLRILEYCKAEIALHQKTPVLDRLDQGAVFSFMYHHLLPLHISFLADQESSKLPLTFDSDFDNGNGHCHRMFQVCLMAGQVYLQPPDLIDLAVRSKLSRKPPYPRMTMPASSERWRTPLPSQVPPNIRLWDNGQKRLLLQVSLSQLRAMDQASFHQSRYCMSELRVYQQLPDYFLLTMTDYAKYFFIDQALVEFERYESDREGLEDIRVAFRMQWTGTQWTIWWWANSEEKARMKLERWRWPEGME</sequence>
<evidence type="ECO:0000313" key="2">
    <source>
        <dbReference type="EMBL" id="EOA82088.1"/>
    </source>
</evidence>
<protein>
    <recommendedName>
        <fullName evidence="1">F-box domain-containing protein</fullName>
    </recommendedName>
</protein>
<dbReference type="Proteomes" id="UP000016935">
    <property type="component" value="Unassembled WGS sequence"/>
</dbReference>
<organism evidence="2 3">
    <name type="scientific">Exserohilum turcicum (strain 28A)</name>
    <name type="common">Northern leaf blight fungus</name>
    <name type="synonym">Setosphaeria turcica</name>
    <dbReference type="NCBI Taxonomy" id="671987"/>
    <lineage>
        <taxon>Eukaryota</taxon>
        <taxon>Fungi</taxon>
        <taxon>Dikarya</taxon>
        <taxon>Ascomycota</taxon>
        <taxon>Pezizomycotina</taxon>
        <taxon>Dothideomycetes</taxon>
        <taxon>Pleosporomycetidae</taxon>
        <taxon>Pleosporales</taxon>
        <taxon>Pleosporineae</taxon>
        <taxon>Pleosporaceae</taxon>
        <taxon>Exserohilum</taxon>
    </lineage>
</organism>
<dbReference type="eggNOG" id="ENOG502SYA6">
    <property type="taxonomic scope" value="Eukaryota"/>
</dbReference>
<dbReference type="PROSITE" id="PS50181">
    <property type="entry name" value="FBOX"/>
    <property type="match status" value="1"/>
</dbReference>
<feature type="domain" description="F-box" evidence="1">
    <location>
        <begin position="1"/>
        <end position="48"/>
    </location>
</feature>
<dbReference type="OrthoDB" id="5384804at2759"/>
<accession>R0JLG2</accession>
<dbReference type="HOGENOM" id="CLU_627000_0_0_1"/>
<proteinExistence type="predicted"/>
<name>R0JLG2_EXST2</name>
<reference evidence="2 3" key="2">
    <citation type="journal article" date="2013" name="PLoS Genet.">
        <title>Comparative genome structure, secondary metabolite, and effector coding capacity across Cochliobolus pathogens.</title>
        <authorList>
            <person name="Condon B.J."/>
            <person name="Leng Y."/>
            <person name="Wu D."/>
            <person name="Bushley K.E."/>
            <person name="Ohm R.A."/>
            <person name="Otillar R."/>
            <person name="Martin J."/>
            <person name="Schackwitz W."/>
            <person name="Grimwood J."/>
            <person name="MohdZainudin N."/>
            <person name="Xue C."/>
            <person name="Wang R."/>
            <person name="Manning V.A."/>
            <person name="Dhillon B."/>
            <person name="Tu Z.J."/>
            <person name="Steffenson B.J."/>
            <person name="Salamov A."/>
            <person name="Sun H."/>
            <person name="Lowry S."/>
            <person name="LaButti K."/>
            <person name="Han J."/>
            <person name="Copeland A."/>
            <person name="Lindquist E."/>
            <person name="Barry K."/>
            <person name="Schmutz J."/>
            <person name="Baker S.E."/>
            <person name="Ciuffetti L.M."/>
            <person name="Grigoriev I.V."/>
            <person name="Zhong S."/>
            <person name="Turgeon B.G."/>
        </authorList>
    </citation>
    <scope>NUCLEOTIDE SEQUENCE [LARGE SCALE GENOMIC DNA]</scope>
    <source>
        <strain evidence="3">28A</strain>
    </source>
</reference>
<dbReference type="GeneID" id="19406332"/>
<dbReference type="AlphaFoldDB" id="R0JLG2"/>
<keyword evidence="3" id="KW-1185">Reference proteome</keyword>
<evidence type="ECO:0000259" key="1">
    <source>
        <dbReference type="PROSITE" id="PS50181"/>
    </source>
</evidence>
<dbReference type="EMBL" id="KB908855">
    <property type="protein sequence ID" value="EOA82088.1"/>
    <property type="molecule type" value="Genomic_DNA"/>
</dbReference>
<dbReference type="RefSeq" id="XP_008030409.1">
    <property type="nucleotide sequence ID" value="XM_008032218.1"/>
</dbReference>
<reference evidence="2 3" key="1">
    <citation type="journal article" date="2012" name="PLoS Pathog.">
        <title>Diverse lifestyles and strategies of plant pathogenesis encoded in the genomes of eighteen Dothideomycetes fungi.</title>
        <authorList>
            <person name="Ohm R.A."/>
            <person name="Feau N."/>
            <person name="Henrissat B."/>
            <person name="Schoch C.L."/>
            <person name="Horwitz B.A."/>
            <person name="Barry K.W."/>
            <person name="Condon B.J."/>
            <person name="Copeland A.C."/>
            <person name="Dhillon B."/>
            <person name="Glaser F."/>
            <person name="Hesse C.N."/>
            <person name="Kosti I."/>
            <person name="LaButti K."/>
            <person name="Lindquist E.A."/>
            <person name="Lucas S."/>
            <person name="Salamov A.A."/>
            <person name="Bradshaw R.E."/>
            <person name="Ciuffetti L."/>
            <person name="Hamelin R.C."/>
            <person name="Kema G.H.J."/>
            <person name="Lawrence C."/>
            <person name="Scott J.A."/>
            <person name="Spatafora J.W."/>
            <person name="Turgeon B.G."/>
            <person name="de Wit P.J.G.M."/>
            <person name="Zhong S."/>
            <person name="Goodwin S.B."/>
            <person name="Grigoriev I.V."/>
        </authorList>
    </citation>
    <scope>NUCLEOTIDE SEQUENCE [LARGE SCALE GENOMIC DNA]</scope>
    <source>
        <strain evidence="3">28A</strain>
    </source>
</reference>
<gene>
    <name evidence="2" type="ORF">SETTUDRAFT_97907</name>
</gene>
<evidence type="ECO:0000313" key="3">
    <source>
        <dbReference type="Proteomes" id="UP000016935"/>
    </source>
</evidence>
<dbReference type="InterPro" id="IPR001810">
    <property type="entry name" value="F-box_dom"/>
</dbReference>